<evidence type="ECO:0000313" key="1">
    <source>
        <dbReference type="EMBL" id="AQL07027.1"/>
    </source>
</evidence>
<sequence>MANVNPMVVPMLLLMARFTSTTTLLPHLLSARVRHGRARRHLHSPDIRPCGSTLQHLRRDVSGDVCREAELTTTRRYDDEVELLAGDIVQQRVSDNPRVVARRHQQVYGHEHRPPSS</sequence>
<dbReference type="AlphaFoldDB" id="A0A1D6PBM0"/>
<protein>
    <submittedName>
        <fullName evidence="1">Uncharacterized protein</fullName>
    </submittedName>
</protein>
<name>A0A1D6PBM0_MAIZE</name>
<dbReference type="EMBL" id="CM000785">
    <property type="protein sequence ID" value="AQL07027.1"/>
    <property type="molecule type" value="Genomic_DNA"/>
</dbReference>
<organism evidence="1">
    <name type="scientific">Zea mays</name>
    <name type="common">Maize</name>
    <dbReference type="NCBI Taxonomy" id="4577"/>
    <lineage>
        <taxon>Eukaryota</taxon>
        <taxon>Viridiplantae</taxon>
        <taxon>Streptophyta</taxon>
        <taxon>Embryophyta</taxon>
        <taxon>Tracheophyta</taxon>
        <taxon>Spermatophyta</taxon>
        <taxon>Magnoliopsida</taxon>
        <taxon>Liliopsida</taxon>
        <taxon>Poales</taxon>
        <taxon>Poaceae</taxon>
        <taxon>PACMAD clade</taxon>
        <taxon>Panicoideae</taxon>
        <taxon>Andropogonodae</taxon>
        <taxon>Andropogoneae</taxon>
        <taxon>Tripsacinae</taxon>
        <taxon>Zea</taxon>
    </lineage>
</organism>
<reference evidence="1" key="1">
    <citation type="submission" date="2015-12" db="EMBL/GenBank/DDBJ databases">
        <title>Update maize B73 reference genome by single molecule sequencing technologies.</title>
        <authorList>
            <consortium name="Maize Genome Sequencing Project"/>
            <person name="Ware D."/>
        </authorList>
    </citation>
    <scope>NUCLEOTIDE SEQUENCE</scope>
    <source>
        <tissue evidence="1">Seedling</tissue>
    </source>
</reference>
<dbReference type="InParanoid" id="A0A1D6PBM0"/>
<proteinExistence type="predicted"/>
<gene>
    <name evidence="1" type="ORF">ZEAMMB73_Zm00001d047571</name>
</gene>
<accession>A0A1D6PBM0</accession>